<organism evidence="1 2">
    <name type="scientific">Panagrellus redivivus</name>
    <name type="common">Microworm</name>
    <dbReference type="NCBI Taxonomy" id="6233"/>
    <lineage>
        <taxon>Eukaryota</taxon>
        <taxon>Metazoa</taxon>
        <taxon>Ecdysozoa</taxon>
        <taxon>Nematoda</taxon>
        <taxon>Chromadorea</taxon>
        <taxon>Rhabditida</taxon>
        <taxon>Tylenchina</taxon>
        <taxon>Panagrolaimomorpha</taxon>
        <taxon>Panagrolaimoidea</taxon>
        <taxon>Panagrolaimidae</taxon>
        <taxon>Panagrellus</taxon>
    </lineage>
</organism>
<reference evidence="1" key="1">
    <citation type="journal article" date="2013" name="Genetics">
        <title>The draft genome and transcriptome of Panagrellus redivivus are shaped by the harsh demands of a free-living lifestyle.</title>
        <authorList>
            <person name="Srinivasan J."/>
            <person name="Dillman A.R."/>
            <person name="Macchietto M.G."/>
            <person name="Heikkinen L."/>
            <person name="Lakso M."/>
            <person name="Fracchia K.M."/>
            <person name="Antoshechkin I."/>
            <person name="Mortazavi A."/>
            <person name="Wong G."/>
            <person name="Sternberg P.W."/>
        </authorList>
    </citation>
    <scope>NUCLEOTIDE SEQUENCE [LARGE SCALE GENOMIC DNA]</scope>
    <source>
        <strain evidence="1">MT8872</strain>
    </source>
</reference>
<name>A0A7E4VEE9_PANRE</name>
<keyword evidence="1" id="KW-1185">Reference proteome</keyword>
<sequence>MKSRPIIWWEAPSRCRIWHDDIKWTKLPSSSAEGRPSGKRYRHGCRPALALIAGTFAEHYVKEGAVLTEPETLKLNNPSPLTIRINNYQQCSEEPIICFKNRGVCSPVLYEELWS</sequence>
<protein>
    <submittedName>
        <fullName evidence="2">Phlebovirus glycoprotein G2 fusion domain-containing protein</fullName>
    </submittedName>
</protein>
<dbReference type="WBParaSite" id="Pan_g20059.t1">
    <property type="protein sequence ID" value="Pan_g20059.t1"/>
    <property type="gene ID" value="Pan_g20059"/>
</dbReference>
<reference evidence="2" key="2">
    <citation type="submission" date="2020-10" db="UniProtKB">
        <authorList>
            <consortium name="WormBaseParasite"/>
        </authorList>
    </citation>
    <scope>IDENTIFICATION</scope>
</reference>
<accession>A0A7E4VEE9</accession>
<evidence type="ECO:0000313" key="2">
    <source>
        <dbReference type="WBParaSite" id="Pan_g20059.t1"/>
    </source>
</evidence>
<dbReference type="Proteomes" id="UP000492821">
    <property type="component" value="Unassembled WGS sequence"/>
</dbReference>
<proteinExistence type="predicted"/>
<evidence type="ECO:0000313" key="1">
    <source>
        <dbReference type="Proteomes" id="UP000492821"/>
    </source>
</evidence>
<dbReference type="AlphaFoldDB" id="A0A7E4VEE9"/>